<comment type="similarity">
    <text evidence="7">Belongs to the major facilitator superfamily. Drug:H(+) antiporter-3 (DHA3) (TC 2.A.1.21) family.</text>
</comment>
<keyword evidence="6 10" id="KW-0472">Membrane</keyword>
<dbReference type="STRING" id="1032480.MLP_02170"/>
<feature type="transmembrane region" description="Helical" evidence="10">
    <location>
        <begin position="262"/>
        <end position="284"/>
    </location>
</feature>
<feature type="transmembrane region" description="Helical" evidence="10">
    <location>
        <begin position="230"/>
        <end position="256"/>
    </location>
</feature>
<dbReference type="eggNOG" id="COG0477">
    <property type="taxonomic scope" value="Bacteria"/>
</dbReference>
<reference evidence="12 13" key="1">
    <citation type="submission" date="2011-05" db="EMBL/GenBank/DDBJ databases">
        <title>Whole genome sequence of Microlunatus phosphovorus NM-1.</title>
        <authorList>
            <person name="Hosoyama A."/>
            <person name="Sasaki K."/>
            <person name="Harada T."/>
            <person name="Igarashi R."/>
            <person name="Kawakoshi A."/>
            <person name="Sasagawa M."/>
            <person name="Fukada J."/>
            <person name="Nakamura S."/>
            <person name="Katano Y."/>
            <person name="Hanada S."/>
            <person name="Kamagata Y."/>
            <person name="Nakamura N."/>
            <person name="Yamazaki S."/>
            <person name="Fujita N."/>
        </authorList>
    </citation>
    <scope>NUCLEOTIDE SEQUENCE [LARGE SCALE GENOMIC DNA]</scope>
    <source>
        <strain evidence="13">ATCC 700054 / DSM 10555 / JCM 9379 / NBRC 101784 / NCIMB 13414 / VKM Ac-1990 / NM-1</strain>
    </source>
</reference>
<dbReference type="AlphaFoldDB" id="F5XHT6"/>
<dbReference type="GO" id="GO:0022857">
    <property type="term" value="F:transmembrane transporter activity"/>
    <property type="evidence" value="ECO:0007669"/>
    <property type="project" value="InterPro"/>
</dbReference>
<feature type="domain" description="Major facilitator superfamily (MFS) profile" evidence="11">
    <location>
        <begin position="9"/>
        <end position="410"/>
    </location>
</feature>
<dbReference type="SUPFAM" id="SSF103473">
    <property type="entry name" value="MFS general substrate transporter"/>
    <property type="match status" value="1"/>
</dbReference>
<feature type="region of interest" description="Disordered" evidence="9">
    <location>
        <begin position="412"/>
        <end position="442"/>
    </location>
</feature>
<evidence type="ECO:0000256" key="7">
    <source>
        <dbReference type="ARBA" id="ARBA00038075"/>
    </source>
</evidence>
<evidence type="ECO:0000256" key="3">
    <source>
        <dbReference type="ARBA" id="ARBA00022475"/>
    </source>
</evidence>
<dbReference type="InterPro" id="IPR011701">
    <property type="entry name" value="MFS"/>
</dbReference>
<sequence>MNPTSRRRAHALLPVAGVVGTLGIATIGLRVAGIAIPWFVLTTSGSAAQTGLVVAAELAPYVLTKAVGGPLVDRLGQRRVSIVADLISAGLFALIPLLHQLGALPLGTLLVIVGLAGALRGPGDAAKHTMAPLVARHADVPLTRVTGLVSAVERSGGLIGPALAAVLITLAGPPLTVAVTAACFALSAGVVALCVPTAVAGPQAGDPEAVPVGYLTQLREGWQFLLRDRLLLGLALMIAVTNLLDVAKASVLLPVWADQSGYGIAAIGLLLTCLAGAQVLTGALASWLGDRLPRRATYFIAFAIAGPPPFLVLGLDASLSVVVVTYVISGLASGFLNPMLGAIIFERIPEPMLGRVTAPVDALAWAGMPLGGLAAAALVTGFGLSPALLVCAGVYAIAVIVPAVGNHSSFAPPPSLEHSRTASDQPAAGGHKQSADSPLRTS</sequence>
<feature type="transmembrane region" description="Helical" evidence="10">
    <location>
        <begin position="384"/>
        <end position="405"/>
    </location>
</feature>
<dbReference type="OrthoDB" id="3177993at2"/>
<evidence type="ECO:0000256" key="2">
    <source>
        <dbReference type="ARBA" id="ARBA00022448"/>
    </source>
</evidence>
<dbReference type="RefSeq" id="WP_013861120.1">
    <property type="nucleotide sequence ID" value="NC_015635.1"/>
</dbReference>
<dbReference type="PROSITE" id="PS50850">
    <property type="entry name" value="MFS"/>
    <property type="match status" value="1"/>
</dbReference>
<organism evidence="12 13">
    <name type="scientific">Microlunatus phosphovorus (strain ATCC 700054 / DSM 10555 / JCM 9379 / NBRC 101784 / NCIMB 13414 / VKM Ac-1990 / NM-1)</name>
    <dbReference type="NCBI Taxonomy" id="1032480"/>
    <lineage>
        <taxon>Bacteria</taxon>
        <taxon>Bacillati</taxon>
        <taxon>Actinomycetota</taxon>
        <taxon>Actinomycetes</taxon>
        <taxon>Propionibacteriales</taxon>
        <taxon>Propionibacteriaceae</taxon>
        <taxon>Microlunatus</taxon>
    </lineage>
</organism>
<dbReference type="PANTHER" id="PTHR23513">
    <property type="entry name" value="INTEGRAL MEMBRANE EFFLUX PROTEIN-RELATED"/>
    <property type="match status" value="1"/>
</dbReference>
<dbReference type="CDD" id="cd06173">
    <property type="entry name" value="MFS_MefA_like"/>
    <property type="match status" value="1"/>
</dbReference>
<keyword evidence="5 10" id="KW-1133">Transmembrane helix</keyword>
<protein>
    <recommendedName>
        <fullName evidence="8">Multidrug efflux pump Tap</fullName>
    </recommendedName>
</protein>
<evidence type="ECO:0000313" key="13">
    <source>
        <dbReference type="Proteomes" id="UP000007947"/>
    </source>
</evidence>
<comment type="subcellular location">
    <subcellularLocation>
        <location evidence="1">Cell inner membrane</location>
        <topology evidence="1">Multi-pass membrane protein</topology>
    </subcellularLocation>
</comment>
<dbReference type="Pfam" id="PF07690">
    <property type="entry name" value="MFS_1"/>
    <property type="match status" value="1"/>
</dbReference>
<feature type="transmembrane region" description="Helical" evidence="10">
    <location>
        <begin position="104"/>
        <end position="121"/>
    </location>
</feature>
<keyword evidence="4 10" id="KW-0812">Transmembrane</keyword>
<evidence type="ECO:0000256" key="8">
    <source>
        <dbReference type="ARBA" id="ARBA00040914"/>
    </source>
</evidence>
<keyword evidence="2" id="KW-0813">Transport</keyword>
<dbReference type="GO" id="GO:0005886">
    <property type="term" value="C:plasma membrane"/>
    <property type="evidence" value="ECO:0007669"/>
    <property type="project" value="UniProtKB-SubCell"/>
</dbReference>
<evidence type="ECO:0000313" key="12">
    <source>
        <dbReference type="EMBL" id="BAK33231.1"/>
    </source>
</evidence>
<evidence type="ECO:0000256" key="9">
    <source>
        <dbReference type="SAM" id="MobiDB-lite"/>
    </source>
</evidence>
<evidence type="ECO:0000256" key="1">
    <source>
        <dbReference type="ARBA" id="ARBA00004429"/>
    </source>
</evidence>
<dbReference type="PANTHER" id="PTHR23513:SF9">
    <property type="entry name" value="ENTEROBACTIN EXPORTER ENTS"/>
    <property type="match status" value="1"/>
</dbReference>
<evidence type="ECO:0000259" key="11">
    <source>
        <dbReference type="PROSITE" id="PS50850"/>
    </source>
</evidence>
<name>F5XHT6_MICPN</name>
<feature type="transmembrane region" description="Helical" evidence="10">
    <location>
        <begin position="321"/>
        <end position="344"/>
    </location>
</feature>
<evidence type="ECO:0000256" key="10">
    <source>
        <dbReference type="SAM" id="Phobius"/>
    </source>
</evidence>
<feature type="transmembrane region" description="Helical" evidence="10">
    <location>
        <begin position="12"/>
        <end position="41"/>
    </location>
</feature>
<dbReference type="InterPro" id="IPR020846">
    <property type="entry name" value="MFS_dom"/>
</dbReference>
<keyword evidence="3" id="KW-1003">Cell membrane</keyword>
<dbReference type="Gene3D" id="1.20.1250.20">
    <property type="entry name" value="MFS general substrate transporter like domains"/>
    <property type="match status" value="1"/>
</dbReference>
<evidence type="ECO:0000256" key="6">
    <source>
        <dbReference type="ARBA" id="ARBA00023136"/>
    </source>
</evidence>
<dbReference type="KEGG" id="mph:MLP_02170"/>
<accession>F5XHT6</accession>
<gene>
    <name evidence="12" type="ordered locus">MLP_02170</name>
</gene>
<feature type="transmembrane region" description="Helical" evidence="10">
    <location>
        <begin position="356"/>
        <end position="378"/>
    </location>
</feature>
<evidence type="ECO:0000256" key="5">
    <source>
        <dbReference type="ARBA" id="ARBA00022989"/>
    </source>
</evidence>
<dbReference type="EMBL" id="AP012204">
    <property type="protein sequence ID" value="BAK33231.1"/>
    <property type="molecule type" value="Genomic_DNA"/>
</dbReference>
<evidence type="ECO:0000256" key="4">
    <source>
        <dbReference type="ARBA" id="ARBA00022692"/>
    </source>
</evidence>
<feature type="transmembrane region" description="Helical" evidence="10">
    <location>
        <begin position="296"/>
        <end position="315"/>
    </location>
</feature>
<keyword evidence="13" id="KW-1185">Reference proteome</keyword>
<dbReference type="InterPro" id="IPR036259">
    <property type="entry name" value="MFS_trans_sf"/>
</dbReference>
<dbReference type="Proteomes" id="UP000007947">
    <property type="component" value="Chromosome"/>
</dbReference>
<dbReference type="HOGENOM" id="CLU_034180_2_1_11"/>
<proteinExistence type="inferred from homology"/>